<evidence type="ECO:0000313" key="2">
    <source>
        <dbReference type="Proteomes" id="UP000663720"/>
    </source>
</evidence>
<sequence length="38" mass="4505">MPKTDFRFRLNFLMNCSMLLKGKIFAESAHADCEYDNF</sequence>
<organism evidence="1 2">
    <name type="scientific">Desulfonema limicola</name>
    <dbReference type="NCBI Taxonomy" id="45656"/>
    <lineage>
        <taxon>Bacteria</taxon>
        <taxon>Pseudomonadati</taxon>
        <taxon>Thermodesulfobacteriota</taxon>
        <taxon>Desulfobacteria</taxon>
        <taxon>Desulfobacterales</taxon>
        <taxon>Desulfococcaceae</taxon>
        <taxon>Desulfonema</taxon>
    </lineage>
</organism>
<dbReference type="KEGG" id="dli:dnl_33640"/>
<protein>
    <submittedName>
        <fullName evidence="1">Uncharacterized protein</fullName>
    </submittedName>
</protein>
<evidence type="ECO:0000313" key="1">
    <source>
        <dbReference type="EMBL" id="QTA81040.1"/>
    </source>
</evidence>
<reference evidence="1" key="1">
    <citation type="journal article" date="2021" name="Microb. Physiol.">
        <title>Proteogenomic Insights into the Physiology of Marine, Sulfate-Reducing, Filamentous Desulfonema limicola and Desulfonema magnum.</title>
        <authorList>
            <person name="Schnaars V."/>
            <person name="Wohlbrand L."/>
            <person name="Scheve S."/>
            <person name="Hinrichs C."/>
            <person name="Reinhardt R."/>
            <person name="Rabus R."/>
        </authorList>
    </citation>
    <scope>NUCLEOTIDE SEQUENCE</scope>
    <source>
        <strain evidence="1">5ac10</strain>
    </source>
</reference>
<dbReference type="Proteomes" id="UP000663720">
    <property type="component" value="Chromosome"/>
</dbReference>
<dbReference type="AlphaFoldDB" id="A0A975B929"/>
<keyword evidence="2" id="KW-1185">Reference proteome</keyword>
<proteinExistence type="predicted"/>
<name>A0A975B929_9BACT</name>
<accession>A0A975B929</accession>
<dbReference type="EMBL" id="CP061799">
    <property type="protein sequence ID" value="QTA81040.1"/>
    <property type="molecule type" value="Genomic_DNA"/>
</dbReference>
<gene>
    <name evidence="1" type="ORF">dnl_33640</name>
</gene>